<evidence type="ECO:0000313" key="19">
    <source>
        <dbReference type="EMBL" id="KAG2634480.1"/>
    </source>
</evidence>
<dbReference type="Pfam" id="PF00485">
    <property type="entry name" value="PRK"/>
    <property type="match status" value="1"/>
</dbReference>
<evidence type="ECO:0000256" key="14">
    <source>
        <dbReference type="ARBA" id="ARBA00022946"/>
    </source>
</evidence>
<dbReference type="GO" id="GO:0005524">
    <property type="term" value="F:ATP binding"/>
    <property type="evidence" value="ECO:0007669"/>
    <property type="project" value="UniProtKB-KW"/>
</dbReference>
<evidence type="ECO:0000256" key="10">
    <source>
        <dbReference type="ARBA" id="ARBA00022679"/>
    </source>
</evidence>
<keyword evidence="20" id="KW-1185">Reference proteome</keyword>
<dbReference type="GO" id="GO:0009507">
    <property type="term" value="C:chloroplast"/>
    <property type="evidence" value="ECO:0007669"/>
    <property type="project" value="UniProtKB-SubCell"/>
</dbReference>
<dbReference type="SUPFAM" id="SSF52540">
    <property type="entry name" value="P-loop containing nucleoside triphosphate hydrolases"/>
    <property type="match status" value="1"/>
</dbReference>
<dbReference type="CDD" id="cd02026">
    <property type="entry name" value="PRK"/>
    <property type="match status" value="1"/>
</dbReference>
<evidence type="ECO:0000259" key="18">
    <source>
        <dbReference type="Pfam" id="PF00485"/>
    </source>
</evidence>
<comment type="similarity">
    <text evidence="3">Belongs to the phosphoribulokinase family.</text>
</comment>
<dbReference type="PRINTS" id="PR00478">
    <property type="entry name" value="PHRIBLKINASE"/>
</dbReference>
<evidence type="ECO:0000256" key="12">
    <source>
        <dbReference type="ARBA" id="ARBA00022777"/>
    </source>
</evidence>
<evidence type="ECO:0000256" key="17">
    <source>
        <dbReference type="ARBA" id="ARBA00047663"/>
    </source>
</evidence>
<keyword evidence="11" id="KW-0547">Nucleotide-binding</keyword>
<evidence type="ECO:0000256" key="11">
    <source>
        <dbReference type="ARBA" id="ARBA00022741"/>
    </source>
</evidence>
<dbReference type="GO" id="GO:0042803">
    <property type="term" value="F:protein homodimerization activity"/>
    <property type="evidence" value="ECO:0007669"/>
    <property type="project" value="UniProtKB-ARBA"/>
</dbReference>
<comment type="subcellular location">
    <subcellularLocation>
        <location evidence="1">Plastid</location>
        <location evidence="1">Chloroplast</location>
    </subcellularLocation>
</comment>
<protein>
    <recommendedName>
        <fullName evidence="5">Phosphoribulokinase, chloroplastic</fullName>
        <ecNumber evidence="4">2.7.1.19</ecNumber>
    </recommendedName>
    <alternativeName>
        <fullName evidence="16">Phosphopentokinase</fullName>
    </alternativeName>
</protein>
<keyword evidence="14" id="KW-0809">Transit peptide</keyword>
<evidence type="ECO:0000256" key="16">
    <source>
        <dbReference type="ARBA" id="ARBA00031382"/>
    </source>
</evidence>
<dbReference type="InterPro" id="IPR006083">
    <property type="entry name" value="PRK/URK"/>
</dbReference>
<dbReference type="GO" id="GO:0008974">
    <property type="term" value="F:phosphoribulokinase activity"/>
    <property type="evidence" value="ECO:0007669"/>
    <property type="project" value="UniProtKB-EC"/>
</dbReference>
<evidence type="ECO:0000256" key="13">
    <source>
        <dbReference type="ARBA" id="ARBA00022840"/>
    </source>
</evidence>
<dbReference type="Proteomes" id="UP000823388">
    <property type="component" value="Chromosome 2N"/>
</dbReference>
<evidence type="ECO:0000256" key="8">
    <source>
        <dbReference type="ARBA" id="ARBA00022567"/>
    </source>
</evidence>
<comment type="catalytic activity">
    <reaction evidence="17">
        <text>D-ribulose 5-phosphate + ATP = D-ribulose 1,5-bisphosphate + ADP + H(+)</text>
        <dbReference type="Rhea" id="RHEA:19365"/>
        <dbReference type="ChEBI" id="CHEBI:15378"/>
        <dbReference type="ChEBI" id="CHEBI:30616"/>
        <dbReference type="ChEBI" id="CHEBI:57870"/>
        <dbReference type="ChEBI" id="CHEBI:58121"/>
        <dbReference type="ChEBI" id="CHEBI:456216"/>
        <dbReference type="EC" id="2.7.1.19"/>
    </reaction>
</comment>
<comment type="pathway">
    <text evidence="2">Carbohydrate biosynthesis; Calvin cycle.</text>
</comment>
<keyword evidence="15" id="KW-1015">Disulfide bond</keyword>
<accession>A0A8T0VGW7</accession>
<dbReference type="InterPro" id="IPR027417">
    <property type="entry name" value="P-loop_NTPase"/>
</dbReference>
<evidence type="ECO:0000256" key="4">
    <source>
        <dbReference type="ARBA" id="ARBA00012042"/>
    </source>
</evidence>
<keyword evidence="10" id="KW-0808">Transferase</keyword>
<keyword evidence="6" id="KW-0150">Chloroplast</keyword>
<keyword evidence="13" id="KW-0067">ATP-binding</keyword>
<evidence type="ECO:0000256" key="6">
    <source>
        <dbReference type="ARBA" id="ARBA00022528"/>
    </source>
</evidence>
<evidence type="ECO:0000256" key="9">
    <source>
        <dbReference type="ARBA" id="ARBA00022640"/>
    </source>
</evidence>
<evidence type="ECO:0000256" key="7">
    <source>
        <dbReference type="ARBA" id="ARBA00022531"/>
    </source>
</evidence>
<dbReference type="InterPro" id="IPR006082">
    <property type="entry name" value="PRK"/>
</dbReference>
<feature type="domain" description="Phosphoribulokinase/uridine kinase" evidence="18">
    <location>
        <begin position="44"/>
        <end position="240"/>
    </location>
</feature>
<dbReference type="EC" id="2.7.1.19" evidence="4"/>
<evidence type="ECO:0000256" key="3">
    <source>
        <dbReference type="ARBA" id="ARBA00009719"/>
    </source>
</evidence>
<proteinExistence type="inferred from homology"/>
<organism evidence="19 20">
    <name type="scientific">Panicum virgatum</name>
    <name type="common">Blackwell switchgrass</name>
    <dbReference type="NCBI Taxonomy" id="38727"/>
    <lineage>
        <taxon>Eukaryota</taxon>
        <taxon>Viridiplantae</taxon>
        <taxon>Streptophyta</taxon>
        <taxon>Embryophyta</taxon>
        <taxon>Tracheophyta</taxon>
        <taxon>Spermatophyta</taxon>
        <taxon>Magnoliopsida</taxon>
        <taxon>Liliopsida</taxon>
        <taxon>Poales</taxon>
        <taxon>Poaceae</taxon>
        <taxon>PACMAD clade</taxon>
        <taxon>Panicoideae</taxon>
        <taxon>Panicodae</taxon>
        <taxon>Paniceae</taxon>
        <taxon>Panicinae</taxon>
        <taxon>Panicum</taxon>
        <taxon>Panicum sect. Hiantes</taxon>
    </lineage>
</organism>
<gene>
    <name evidence="19" type="ORF">PVAP13_2NG117500</name>
</gene>
<evidence type="ECO:0000256" key="2">
    <source>
        <dbReference type="ARBA" id="ARBA00005215"/>
    </source>
</evidence>
<dbReference type="GO" id="GO:0019253">
    <property type="term" value="P:reductive pentose-phosphate cycle"/>
    <property type="evidence" value="ECO:0007669"/>
    <property type="project" value="UniProtKB-KW"/>
</dbReference>
<keyword evidence="9" id="KW-0934">Plastid</keyword>
<dbReference type="AlphaFoldDB" id="A0A8T0VGW7"/>
<keyword evidence="12" id="KW-0418">Kinase</keyword>
<reference evidence="19" key="1">
    <citation type="submission" date="2020-05" db="EMBL/GenBank/DDBJ databases">
        <title>WGS assembly of Panicum virgatum.</title>
        <authorList>
            <person name="Lovell J.T."/>
            <person name="Jenkins J."/>
            <person name="Shu S."/>
            <person name="Juenger T.E."/>
            <person name="Schmutz J."/>
        </authorList>
    </citation>
    <scope>NUCLEOTIDE SEQUENCE</scope>
    <source>
        <strain evidence="19">AP13</strain>
    </source>
</reference>
<sequence>MAAFAAHYSPAGTAILLRSGSGRRAFPTRVSCSVAAAAHNKTVVIGVAADSGCGKSTFMRRLTSVLGGVPDEPPNPDSNTLVGDTATVLCLDDYRSLDRAARKARGLTALDPRANDLDLMYEQVRALKGGRAVDKPVYNHVTGLLGPPERVAPPRILLVAGLHPMYDERVRDLLDLSIYLDISYEVKLAWKIRRDMAESGHSLESIKARIAARKPDFDAYIDPQKQYADAVIEVLPTQLIPGDDDGKVPRVRLIMKEGVRHFAPVYLFDEGSTISWVPCGRKLSCSYPGIKFAYGFGTYFGHEQVSVLEMDGRFDKLDELIYVETHLSNLSAKFYGEVTQQMLTHADLPGSNNGTGLFQTIVGLKIRELCEHIVAMTADDAVEV</sequence>
<dbReference type="NCBIfam" id="NF005655">
    <property type="entry name" value="PRK07429.1"/>
    <property type="match status" value="1"/>
</dbReference>
<dbReference type="Gene3D" id="3.40.50.300">
    <property type="entry name" value="P-loop containing nucleotide triphosphate hydrolases"/>
    <property type="match status" value="1"/>
</dbReference>
<comment type="caution">
    <text evidence="19">The sequence shown here is derived from an EMBL/GenBank/DDBJ whole genome shotgun (WGS) entry which is preliminary data.</text>
</comment>
<evidence type="ECO:0000256" key="15">
    <source>
        <dbReference type="ARBA" id="ARBA00023157"/>
    </source>
</evidence>
<keyword evidence="8" id="KW-0113">Calvin cycle</keyword>
<keyword evidence="7" id="KW-0602">Photosynthesis</keyword>
<name>A0A8T0VGW7_PANVG</name>
<evidence type="ECO:0000313" key="20">
    <source>
        <dbReference type="Proteomes" id="UP000823388"/>
    </source>
</evidence>
<dbReference type="EMBL" id="CM029040">
    <property type="protein sequence ID" value="KAG2634480.1"/>
    <property type="molecule type" value="Genomic_DNA"/>
</dbReference>
<evidence type="ECO:0000256" key="1">
    <source>
        <dbReference type="ARBA" id="ARBA00004229"/>
    </source>
</evidence>
<dbReference type="PANTHER" id="PTHR10285">
    <property type="entry name" value="URIDINE KINASE"/>
    <property type="match status" value="1"/>
</dbReference>
<evidence type="ECO:0000256" key="5">
    <source>
        <dbReference type="ARBA" id="ARBA00017837"/>
    </source>
</evidence>
<dbReference type="FunFam" id="3.40.50.300:FF:000619">
    <property type="entry name" value="Phosphoribulokinase"/>
    <property type="match status" value="1"/>
</dbReference>